<feature type="domain" description="FAD/NAD(P)-binding" evidence="3">
    <location>
        <begin position="7"/>
        <end position="298"/>
    </location>
</feature>
<dbReference type="InterPro" id="IPR023753">
    <property type="entry name" value="FAD/NAD-binding_dom"/>
</dbReference>
<dbReference type="Gene3D" id="3.40.30.80">
    <property type="match status" value="1"/>
</dbReference>
<evidence type="ECO:0000256" key="2">
    <source>
        <dbReference type="ARBA" id="ARBA00023002"/>
    </source>
</evidence>
<dbReference type="InterPro" id="IPR044142">
    <property type="entry name" value="AhpF_NTD_N"/>
</dbReference>
<keyword evidence="6" id="KW-1185">Reference proteome</keyword>
<dbReference type="InterPro" id="IPR036249">
    <property type="entry name" value="Thioredoxin-like_sf"/>
</dbReference>
<dbReference type="Proteomes" id="UP000266091">
    <property type="component" value="Unassembled WGS sequence"/>
</dbReference>
<dbReference type="InterPro" id="IPR050097">
    <property type="entry name" value="Ferredoxin-NADP_redctase_2"/>
</dbReference>
<keyword evidence="1" id="KW-0285">Flavoprotein</keyword>
<evidence type="ECO:0000259" key="3">
    <source>
        <dbReference type="Pfam" id="PF07992"/>
    </source>
</evidence>
<dbReference type="RefSeq" id="WP_202973750.1">
    <property type="nucleotide sequence ID" value="NZ_BGZJ01000002.1"/>
</dbReference>
<dbReference type="SUPFAM" id="SSF51905">
    <property type="entry name" value="FAD/NAD(P)-binding domain"/>
    <property type="match status" value="1"/>
</dbReference>
<comment type="caution">
    <text evidence="5">The sequence shown here is derived from an EMBL/GenBank/DDBJ whole genome shotgun (WGS) entry which is preliminary data.</text>
</comment>
<dbReference type="PRINTS" id="PR00469">
    <property type="entry name" value="PNDRDTASEII"/>
</dbReference>
<dbReference type="EMBL" id="BGZJ01000002">
    <property type="protein sequence ID" value="GBO94595.1"/>
    <property type="molecule type" value="Genomic_DNA"/>
</dbReference>
<dbReference type="Pfam" id="PF13192">
    <property type="entry name" value="Thioredoxin_3"/>
    <property type="match status" value="1"/>
</dbReference>
<dbReference type="InterPro" id="IPR036188">
    <property type="entry name" value="FAD/NAD-bd_sf"/>
</dbReference>
<evidence type="ECO:0000256" key="1">
    <source>
        <dbReference type="ARBA" id="ARBA00022630"/>
    </source>
</evidence>
<dbReference type="SUPFAM" id="SSF52833">
    <property type="entry name" value="Thioredoxin-like"/>
    <property type="match status" value="2"/>
</dbReference>
<sequence length="541" mass="59157">MAEIKTYDAIVVGGGPAGLSAAIYLARARFRVLVLEKEKIGGQITITAEVVNYPGIVKTNGEKLTSDMTRQAQNFGAEFLAAEVTGLELEGDWKIVHTNRGDFKTLGVVYAAGAHPRLAGFTGESEFRGHGVAYCATCDGEFFTDRTIFVIGGGYASVEEGLFLTKYGKKIIMVVRRDDFSINSAAVEELKENPKVELHFNTEVARVEGDSAVRRVVLKDRKTGEETVYESGPDDFYGVFVFVGYTPENELIKGQVELNPQGYVIADRNQKTNIDGVYAAGDICVKELRQVVTAVSDGAVAATSLEKYLGSQYRKLQLKRTYVKKLEPKEEPKPEAAPVADDNSFLDADTRAALAPVLGRFTSPITLRLYDDHSDLAREDAEMIKELAGLSDKVSYEVVDAVPGKEHTIAILNDKKEETGLRFHGVPGGHEFNSFILAMYNVAGPGQDVGEALQKRIDSIDTPKALTIAVSLSCTMCPDLVAAAERIAADNPNVTVDVYDLAHYPELQKKWNIMSVPCLIVNDKDVHFGKKGVEEILDMLK</sequence>
<evidence type="ECO:0000313" key="6">
    <source>
        <dbReference type="Proteomes" id="UP000266091"/>
    </source>
</evidence>
<dbReference type="Pfam" id="PF07992">
    <property type="entry name" value="Pyr_redox_2"/>
    <property type="match status" value="1"/>
</dbReference>
<feature type="domain" description="Thioredoxin-like fold" evidence="4">
    <location>
        <begin position="467"/>
        <end position="538"/>
    </location>
</feature>
<dbReference type="CDD" id="cd02974">
    <property type="entry name" value="AhpF_NTD_N"/>
    <property type="match status" value="1"/>
</dbReference>
<evidence type="ECO:0000259" key="4">
    <source>
        <dbReference type="Pfam" id="PF13192"/>
    </source>
</evidence>
<dbReference type="AlphaFoldDB" id="A0A388SEJ8"/>
<accession>A0A388SEJ8</accession>
<reference evidence="5 6" key="1">
    <citation type="journal article" date="2018" name="Int. J. Syst. Evol. Microbiol.">
        <title>Mesosutterella multiformis gen. nov., sp. nov., a member of the family Sutterellaceae and Sutterella megalosphaeroides sp. nov., isolated from human faeces.</title>
        <authorList>
            <person name="Sakamoto M."/>
            <person name="Ikeyama N."/>
            <person name="Kunihiro T."/>
            <person name="Iino T."/>
            <person name="Yuki M."/>
            <person name="Ohkuma M."/>
        </authorList>
    </citation>
    <scope>NUCLEOTIDE SEQUENCE [LARGE SCALE GENOMIC DNA]</scope>
    <source>
        <strain evidence="5 6">4NBBH2</strain>
    </source>
</reference>
<name>A0A388SEJ8_9BURK</name>
<organism evidence="5 6">
    <name type="scientific">Mesosutterella multiformis</name>
    <dbReference type="NCBI Taxonomy" id="2259133"/>
    <lineage>
        <taxon>Bacteria</taxon>
        <taxon>Pseudomonadati</taxon>
        <taxon>Pseudomonadota</taxon>
        <taxon>Betaproteobacteria</taxon>
        <taxon>Burkholderiales</taxon>
        <taxon>Sutterellaceae</taxon>
        <taxon>Mesosutterella</taxon>
    </lineage>
</organism>
<protein>
    <submittedName>
        <fullName evidence="5">Thioredoxin reductase</fullName>
    </submittedName>
</protein>
<dbReference type="InterPro" id="IPR012336">
    <property type="entry name" value="Thioredoxin-like_fold"/>
</dbReference>
<dbReference type="PANTHER" id="PTHR48105">
    <property type="entry name" value="THIOREDOXIN REDUCTASE 1-RELATED-RELATED"/>
    <property type="match status" value="1"/>
</dbReference>
<dbReference type="PRINTS" id="PR00368">
    <property type="entry name" value="FADPNR"/>
</dbReference>
<evidence type="ECO:0000313" key="5">
    <source>
        <dbReference type="EMBL" id="GBO94595.1"/>
    </source>
</evidence>
<gene>
    <name evidence="5" type="ORF">MESMUL_19490</name>
</gene>
<keyword evidence="2" id="KW-0560">Oxidoreductase</keyword>
<dbReference type="Gene3D" id="3.50.50.60">
    <property type="entry name" value="FAD/NAD(P)-binding domain"/>
    <property type="match status" value="2"/>
</dbReference>
<dbReference type="GO" id="GO:0016491">
    <property type="term" value="F:oxidoreductase activity"/>
    <property type="evidence" value="ECO:0007669"/>
    <property type="project" value="UniProtKB-KW"/>
</dbReference>
<proteinExistence type="predicted"/>